<gene>
    <name evidence="1" type="ORF">LCI18_000420</name>
</gene>
<reference evidence="1" key="1">
    <citation type="submission" date="2021-11" db="EMBL/GenBank/DDBJ databases">
        <title>Fusarium solani-melongenae Genome sequencing and assembly.</title>
        <authorList>
            <person name="Xie S."/>
            <person name="Huang L."/>
            <person name="Zhang X."/>
        </authorList>
    </citation>
    <scope>NUCLEOTIDE SEQUENCE</scope>
    <source>
        <strain evidence="1">CRI 24-3</strain>
    </source>
</reference>
<keyword evidence="2" id="KW-1185">Reference proteome</keyword>
<evidence type="ECO:0000313" key="1">
    <source>
        <dbReference type="EMBL" id="UPK89485.1"/>
    </source>
</evidence>
<proteinExistence type="predicted"/>
<dbReference type="EMBL" id="CP090030">
    <property type="protein sequence ID" value="UPK89485.1"/>
    <property type="molecule type" value="Genomic_DNA"/>
</dbReference>
<accession>A0ACD3YKU1</accession>
<evidence type="ECO:0000313" key="2">
    <source>
        <dbReference type="Proteomes" id="UP000830768"/>
    </source>
</evidence>
<dbReference type="Proteomes" id="UP000830768">
    <property type="component" value="Chromosome 1"/>
</dbReference>
<protein>
    <submittedName>
        <fullName evidence="1">Uncharacterized protein</fullName>
    </submittedName>
</protein>
<name>A0ACD3YKU1_FUSSC</name>
<organism evidence="1 2">
    <name type="scientific">Fusarium solani subsp. cucurbitae</name>
    <name type="common">Neocosmosporum cucurbitae</name>
    <dbReference type="NCBI Taxonomy" id="2747967"/>
    <lineage>
        <taxon>Eukaryota</taxon>
        <taxon>Fungi</taxon>
        <taxon>Dikarya</taxon>
        <taxon>Ascomycota</taxon>
        <taxon>Pezizomycotina</taxon>
        <taxon>Sordariomycetes</taxon>
        <taxon>Hypocreomycetidae</taxon>
        <taxon>Hypocreales</taxon>
        <taxon>Nectriaceae</taxon>
        <taxon>Fusarium</taxon>
        <taxon>Fusarium solani species complex</taxon>
    </lineage>
</organism>
<sequence>MPTTIKILLAGATGYVGGTVLDHLIKSEEPSIKSLTFDLLVRREDAAEKLSETYGNRVKPILWPGFSDIPFVTNIAADYDIIINTGTGFVADGAKAFVHGLSRRLKPGARVPWILHLSGCSNLADRPLTQIAYPEREWDDIDGDRVLEFLQKEDERDPYPQRTTEIAVLVSAEETGVQAVSLNTPCIFGTGTGLFNQQGFIIPLFMGYVLRHGYGFKLNDTANFDWVHVEDLADAYVLLVRAILEREDGGIGYIPTGKKGIISTAVGRVLQTEMMDLCLDASFGDGILPREDTPQRKEIRQVTLQEIADELMSGLVGMAERSWAGHKVMKGTMARRLLGWNPTRLEKEWRQDFIDVLNSLKSGKTGNTLETSIGN</sequence>